<proteinExistence type="predicted"/>
<feature type="compositionally biased region" description="Low complexity" evidence="1">
    <location>
        <begin position="238"/>
        <end position="285"/>
    </location>
</feature>
<reference evidence="2 3" key="1">
    <citation type="journal article" date="2010" name="Genome Biol. Evol.">
        <title>The sequence of a 1.8-mb bacterial linear plasmid reveals a rich evolutionary reservoir of secondary metabolic pathways.</title>
        <authorList>
            <person name="Medema M.H."/>
            <person name="Trefzer A."/>
            <person name="Kovalchuk A."/>
            <person name="van den Berg M."/>
            <person name="Mueller U."/>
            <person name="Heijne W."/>
            <person name="Wu L."/>
            <person name="Alam M.T."/>
            <person name="Ronning C.M."/>
            <person name="Nierman W.C."/>
            <person name="Bovenberg R.A.L."/>
            <person name="Breitling R."/>
            <person name="Takano E."/>
        </authorList>
    </citation>
    <scope>NUCLEOTIDE SEQUENCE [LARGE SCALE GENOMIC DNA]</scope>
    <source>
        <strain evidence="3">ATCC 27064 / DSM 738 / JCM 4710 / NBRC 13307 / NCIMB 12785 / NRRL 3585 / VKM Ac-602</strain>
    </source>
</reference>
<protein>
    <submittedName>
        <fullName evidence="2">Uncharacterized protein</fullName>
    </submittedName>
</protein>
<feature type="compositionally biased region" description="Low complexity" evidence="1">
    <location>
        <begin position="141"/>
        <end position="161"/>
    </location>
</feature>
<feature type="compositionally biased region" description="Basic residues" evidence="1">
    <location>
        <begin position="1"/>
        <end position="10"/>
    </location>
</feature>
<evidence type="ECO:0000313" key="3">
    <source>
        <dbReference type="Proteomes" id="UP000002357"/>
    </source>
</evidence>
<name>E2Q705_STRCL</name>
<dbReference type="Proteomes" id="UP000002357">
    <property type="component" value="Chromosome"/>
</dbReference>
<gene>
    <name evidence="2" type="ORF">SCLAV_0176</name>
</gene>
<feature type="region of interest" description="Disordered" evidence="1">
    <location>
        <begin position="1"/>
        <end position="285"/>
    </location>
</feature>
<organism evidence="2 3">
    <name type="scientific">Streptomyces clavuligerus</name>
    <dbReference type="NCBI Taxonomy" id="1901"/>
    <lineage>
        <taxon>Bacteria</taxon>
        <taxon>Bacillati</taxon>
        <taxon>Actinomycetota</taxon>
        <taxon>Actinomycetes</taxon>
        <taxon>Kitasatosporales</taxon>
        <taxon>Streptomycetaceae</taxon>
        <taxon>Streptomyces</taxon>
    </lineage>
</organism>
<sequence>MRRLPRRIPRTGRTADAARRLRRGGPGDSATAATRGPGRRTGPGGPGPRPVRLGSGVRTGPDRAGSGSGSGRGRFPLAGEGVPRWGPAPCRGVSRAAGPGGSAVPGTRARQDRSNTPGRSSASTVPGPGTRPAHPERMPRPRTALPVRRPAVPRGRVPYPAGASCGYGSAGRRSATRASDRGLPPGSARGVLVRRSPCPARVRSPAGPRQPVPPLVPRRALIPRRSLRTTDGTCRRQGAVLPAGGPAGVSPGLLGPGRAVPGHPDGQGADDPAPDPSAVPGAQGP</sequence>
<dbReference type="EMBL" id="CM000913">
    <property type="protein sequence ID" value="EFG05252.1"/>
    <property type="molecule type" value="Genomic_DNA"/>
</dbReference>
<accession>E2Q705</accession>
<keyword evidence="3" id="KW-1185">Reference proteome</keyword>
<evidence type="ECO:0000256" key="1">
    <source>
        <dbReference type="SAM" id="MobiDB-lite"/>
    </source>
</evidence>
<dbReference type="AlphaFoldDB" id="E2Q705"/>
<evidence type="ECO:0000313" key="2">
    <source>
        <dbReference type="EMBL" id="EFG05252.1"/>
    </source>
</evidence>
<feature type="compositionally biased region" description="Polar residues" evidence="1">
    <location>
        <begin position="114"/>
        <end position="124"/>
    </location>
</feature>